<gene>
    <name evidence="7" type="ORF">IMSHALPRED_007688</name>
</gene>
<dbReference type="InterPro" id="IPR000172">
    <property type="entry name" value="GMC_OxRdtase_N"/>
</dbReference>
<feature type="active site" description="Proton donor" evidence="3">
    <location>
        <position position="550"/>
    </location>
</feature>
<reference evidence="7" key="1">
    <citation type="submission" date="2021-03" db="EMBL/GenBank/DDBJ databases">
        <authorList>
            <person name="Tagirdzhanova G."/>
        </authorList>
    </citation>
    <scope>NUCLEOTIDE SEQUENCE</scope>
</reference>
<accession>A0A8H3IHU9</accession>
<feature type="signal peptide" evidence="5">
    <location>
        <begin position="1"/>
        <end position="20"/>
    </location>
</feature>
<feature type="binding site" evidence="4">
    <location>
        <begin position="549"/>
        <end position="550"/>
    </location>
    <ligand>
        <name>FAD</name>
        <dbReference type="ChEBI" id="CHEBI:57692"/>
    </ligand>
</feature>
<keyword evidence="4" id="KW-0274">FAD</keyword>
<dbReference type="OrthoDB" id="269227at2759"/>
<comment type="cofactor">
    <cofactor evidence="4">
        <name>FAD</name>
        <dbReference type="ChEBI" id="CHEBI:57692"/>
    </cofactor>
</comment>
<keyword evidence="2" id="KW-0325">Glycoprotein</keyword>
<feature type="domain" description="Glucose-methanol-choline oxidoreductase N-terminal" evidence="6">
    <location>
        <begin position="313"/>
        <end position="327"/>
    </location>
</feature>
<dbReference type="AlphaFoldDB" id="A0A8H3IHU9"/>
<dbReference type="Pfam" id="PF00732">
    <property type="entry name" value="GMC_oxred_N"/>
    <property type="match status" value="1"/>
</dbReference>
<evidence type="ECO:0000313" key="8">
    <source>
        <dbReference type="Proteomes" id="UP000664534"/>
    </source>
</evidence>
<dbReference type="InterPro" id="IPR012132">
    <property type="entry name" value="GMC_OxRdtase"/>
</dbReference>
<dbReference type="SUPFAM" id="SSF54373">
    <property type="entry name" value="FAD-linked reductases, C-terminal domain"/>
    <property type="match status" value="1"/>
</dbReference>
<dbReference type="SUPFAM" id="SSF51905">
    <property type="entry name" value="FAD/NAD(P)-binding domain"/>
    <property type="match status" value="1"/>
</dbReference>
<evidence type="ECO:0000256" key="4">
    <source>
        <dbReference type="PIRSR" id="PIRSR000137-2"/>
    </source>
</evidence>
<dbReference type="Pfam" id="PF05199">
    <property type="entry name" value="GMC_oxred_C"/>
    <property type="match status" value="1"/>
</dbReference>
<organism evidence="7 8">
    <name type="scientific">Imshaugia aleurites</name>
    <dbReference type="NCBI Taxonomy" id="172621"/>
    <lineage>
        <taxon>Eukaryota</taxon>
        <taxon>Fungi</taxon>
        <taxon>Dikarya</taxon>
        <taxon>Ascomycota</taxon>
        <taxon>Pezizomycotina</taxon>
        <taxon>Lecanoromycetes</taxon>
        <taxon>OSLEUM clade</taxon>
        <taxon>Lecanoromycetidae</taxon>
        <taxon>Lecanorales</taxon>
        <taxon>Lecanorineae</taxon>
        <taxon>Parmeliaceae</taxon>
        <taxon>Imshaugia</taxon>
    </lineage>
</organism>
<evidence type="ECO:0000313" key="7">
    <source>
        <dbReference type="EMBL" id="CAF9928567.1"/>
    </source>
</evidence>
<dbReference type="PANTHER" id="PTHR11552">
    <property type="entry name" value="GLUCOSE-METHANOL-CHOLINE GMC OXIDOREDUCTASE"/>
    <property type="match status" value="1"/>
</dbReference>
<dbReference type="Proteomes" id="UP000664534">
    <property type="component" value="Unassembled WGS sequence"/>
</dbReference>
<keyword evidence="8" id="KW-1185">Reference proteome</keyword>
<evidence type="ECO:0000256" key="3">
    <source>
        <dbReference type="PIRSR" id="PIRSR000137-1"/>
    </source>
</evidence>
<dbReference type="GO" id="GO:0050660">
    <property type="term" value="F:flavin adenine dinucleotide binding"/>
    <property type="evidence" value="ECO:0007669"/>
    <property type="project" value="InterPro"/>
</dbReference>
<keyword evidence="5" id="KW-0732">Signal</keyword>
<evidence type="ECO:0000256" key="2">
    <source>
        <dbReference type="ARBA" id="ARBA00023180"/>
    </source>
</evidence>
<dbReference type="PANTHER" id="PTHR11552:SF138">
    <property type="entry name" value="DEHYDROGENASE PKFF-RELATED"/>
    <property type="match status" value="1"/>
</dbReference>
<dbReference type="PIRSF" id="PIRSF000137">
    <property type="entry name" value="Alcohol_oxidase"/>
    <property type="match status" value="1"/>
</dbReference>
<dbReference type="GO" id="GO:0044550">
    <property type="term" value="P:secondary metabolite biosynthetic process"/>
    <property type="evidence" value="ECO:0007669"/>
    <property type="project" value="TreeGrafter"/>
</dbReference>
<feature type="active site" description="Proton acceptor" evidence="3">
    <location>
        <position position="594"/>
    </location>
</feature>
<dbReference type="PROSITE" id="PS00624">
    <property type="entry name" value="GMC_OXRED_2"/>
    <property type="match status" value="1"/>
</dbReference>
<sequence length="616" mass="65450">MFQRIIQAALAASLASHVQAALLGSSFGVPGANVTYDYVIVGGGMAGLAVATRLVEQNAGTVGVIEAGSFYEISNGNLSQVPGTDGASAGKSLNGSNPLVDWMYVTTPQKGGFNQQVHYARGRTLGGSSARNFMVYHRGTVGSYQNWADAVGDQSYAWKNFLPYFQKSLTFTPPDTSLRFANSTQQYDAEAAAGGNRGPLSVTYAHYAQAFGTWVTNGLQQIGIPIIRGFLSGELNGQSESTFTINATTMHRDSSETSFLAQGLENPALKVHLLTLAKQILFDANKKAIGVRVDTLGVSYVLSASKEVILSAGTFGSPQLLMASGVGPAATLQGLNIPVVADRPAVGQGMQDQVFYDIAYRVNVITGTELANSPAYAAEQAELYDAKAAGIYTSPNTDVIGWEKIPASLRQNWSNETKTALAAFPADWPEVEYLSAAAWLGDFQNLASPGPLDGFNYASMAAVLVAPLSRGNLTITSADTSIAPLINPNWLTAQADIDVAVATFKRMRQFWATKAMQGVVIGDEYYPGKEVATDAQIEDQIRQNFHTIWHASCTCAMGAINDPNAVVDTRTRVIGVEGLRVVDASAFPLLPPGHPMSTICASFSLFLTFVSACGNV</sequence>
<dbReference type="GO" id="GO:0016614">
    <property type="term" value="F:oxidoreductase activity, acting on CH-OH group of donors"/>
    <property type="evidence" value="ECO:0007669"/>
    <property type="project" value="InterPro"/>
</dbReference>
<evidence type="ECO:0000259" key="6">
    <source>
        <dbReference type="PROSITE" id="PS00624"/>
    </source>
</evidence>
<comment type="caution">
    <text evidence="7">The sequence shown here is derived from an EMBL/GenBank/DDBJ whole genome shotgun (WGS) entry which is preliminary data.</text>
</comment>
<name>A0A8H3IHU9_9LECA</name>
<evidence type="ECO:0000256" key="5">
    <source>
        <dbReference type="SAM" id="SignalP"/>
    </source>
</evidence>
<dbReference type="Gene3D" id="3.50.50.60">
    <property type="entry name" value="FAD/NAD(P)-binding domain"/>
    <property type="match status" value="1"/>
</dbReference>
<evidence type="ECO:0000256" key="1">
    <source>
        <dbReference type="ARBA" id="ARBA00010790"/>
    </source>
</evidence>
<feature type="chain" id="PRO_5034524890" description="Glucose-methanol-choline oxidoreductase N-terminal domain-containing protein" evidence="5">
    <location>
        <begin position="21"/>
        <end position="616"/>
    </location>
</feature>
<dbReference type="EMBL" id="CAJPDT010000050">
    <property type="protein sequence ID" value="CAF9928567.1"/>
    <property type="molecule type" value="Genomic_DNA"/>
</dbReference>
<dbReference type="InterPro" id="IPR007867">
    <property type="entry name" value="GMC_OxRtase_C"/>
</dbReference>
<protein>
    <recommendedName>
        <fullName evidence="6">Glucose-methanol-choline oxidoreductase N-terminal domain-containing protein</fullName>
    </recommendedName>
</protein>
<feature type="binding site" evidence="4">
    <location>
        <begin position="132"/>
        <end position="135"/>
    </location>
    <ligand>
        <name>FAD</name>
        <dbReference type="ChEBI" id="CHEBI:57692"/>
    </ligand>
</feature>
<dbReference type="Gene3D" id="3.30.560.10">
    <property type="entry name" value="Glucose Oxidase, domain 3"/>
    <property type="match status" value="1"/>
</dbReference>
<proteinExistence type="inferred from homology"/>
<comment type="similarity">
    <text evidence="1">Belongs to the GMC oxidoreductase family.</text>
</comment>
<keyword evidence="4" id="KW-0285">Flavoprotein</keyword>
<dbReference type="InterPro" id="IPR036188">
    <property type="entry name" value="FAD/NAD-bd_sf"/>
</dbReference>